<keyword evidence="3" id="KW-1185">Reference proteome</keyword>
<dbReference type="AlphaFoldDB" id="B4E5I9"/>
<gene>
    <name evidence="2" type="ORF">BCAL1305</name>
</gene>
<dbReference type="KEGG" id="bcj:BCAL1305"/>
<proteinExistence type="predicted"/>
<feature type="domain" description="Zorya protein ZorC EH" evidence="1">
    <location>
        <begin position="25"/>
        <end position="467"/>
    </location>
</feature>
<dbReference type="EMBL" id="AM747720">
    <property type="protein sequence ID" value="CAR51605.1"/>
    <property type="molecule type" value="Genomic_DNA"/>
</dbReference>
<dbReference type="Proteomes" id="UP000001035">
    <property type="component" value="Chromosome 1"/>
</dbReference>
<dbReference type="HOGENOM" id="CLU_036299_0_0_4"/>
<dbReference type="Pfam" id="PF15611">
    <property type="entry name" value="EH_Signature"/>
    <property type="match status" value="1"/>
</dbReference>
<evidence type="ECO:0000313" key="3">
    <source>
        <dbReference type="Proteomes" id="UP000001035"/>
    </source>
</evidence>
<evidence type="ECO:0000259" key="1">
    <source>
        <dbReference type="Pfam" id="PF15611"/>
    </source>
</evidence>
<accession>B4E5I9</accession>
<dbReference type="eggNOG" id="ENOG5030KNW">
    <property type="taxonomic scope" value="Bacteria"/>
</dbReference>
<protein>
    <recommendedName>
        <fullName evidence="1">Zorya protein ZorC EH domain-containing protein</fullName>
    </recommendedName>
</protein>
<reference evidence="2 3" key="1">
    <citation type="journal article" date="2009" name="J. Bacteriol.">
        <title>The genome of Burkholderia cenocepacia J2315, an epidemic pathogen of cystic fibrosis patients.</title>
        <authorList>
            <person name="Holden M.T."/>
            <person name="Seth-Smith H.M."/>
            <person name="Crossman L.C."/>
            <person name="Sebaihia M."/>
            <person name="Bentley S.D."/>
            <person name="Cerdeno-Tarraga A.M."/>
            <person name="Thomson N.R."/>
            <person name="Bason N."/>
            <person name="Quail M.A."/>
            <person name="Sharp S."/>
            <person name="Cherevach I."/>
            <person name="Churcher C."/>
            <person name="Goodhead I."/>
            <person name="Hauser H."/>
            <person name="Holroyd N."/>
            <person name="Mungall K."/>
            <person name="Scott P."/>
            <person name="Walker D."/>
            <person name="White B."/>
            <person name="Rose H."/>
            <person name="Iversen P."/>
            <person name="Mil-Homens D."/>
            <person name="Rocha E.P."/>
            <person name="Fialho A.M."/>
            <person name="Baldwin A."/>
            <person name="Dowson C."/>
            <person name="Barrell B.G."/>
            <person name="Govan J.R."/>
            <person name="Vandamme P."/>
            <person name="Hart C.A."/>
            <person name="Mahenthiralingam E."/>
            <person name="Parkhill J."/>
        </authorList>
    </citation>
    <scope>NUCLEOTIDE SEQUENCE [LARGE SCALE GENOMIC DNA]</scope>
    <source>
        <strain evidence="3">ATCC BAA-245 / DSM 16553 / LMG 16656 / NCTC 13227 / J2315 / CF5610</strain>
    </source>
</reference>
<dbReference type="InterPro" id="IPR028943">
    <property type="entry name" value="ZorC_EH_Signature_dom"/>
</dbReference>
<name>B4E5I9_BURCJ</name>
<sequence length="540" mass="60882">MLRSGLARSFTQAAKNPDLWLDAKSMEHAKERVIRDHGGAAIKVDSRTIWASIEDFRRLGHAANFRELKYVCLGVSAMDAKGWCILAEERLREQVGKQVEEQVAIHRKLRCFQALLASYFSFALGASNLDPKAVKGWTTLRTWLQRQRQQLAIALDHVPPWFEALDRHSEFLTGRPCDKFVPDLMRGDASSLEEAMDSLGIDRDSWVMEAAVFAQMEAAEKLDDVRFKAALPDLLRIAMGEAGAKVGERLRIRGIALLVSRYARCSATPEHPGLRDAAVGVIGNPWLRRASWDAHVVDAVKQPDTRAREMVFGWLKGRLIQDFFELLSAEDTGDTRRLVYWLRFAPFVDDMWFALGPTAQYRSDWLFREFRERAKGRLLDLEGASGDNNAFVMRIGAHVAIEFGATGHAFYLLRWDALPPAVSRALTSGKAKDYVVLSQLKPELHEWKQSHRDAPVALRSWEQKFDDELLPRLGVAPKERPVCVPDLEKLLEGRNVTVTDNRAKGGALRIGPDDELAGVARQLAALGMQQPRRGRGWIKE</sequence>
<evidence type="ECO:0000313" key="2">
    <source>
        <dbReference type="EMBL" id="CAR51605.1"/>
    </source>
</evidence>
<organism evidence="2 3">
    <name type="scientific">Burkholderia cenocepacia (strain ATCC BAA-245 / DSM 16553 / LMG 16656 / NCTC 13227 / J2315 / CF5610)</name>
    <name type="common">Burkholderia cepacia (strain J2315)</name>
    <dbReference type="NCBI Taxonomy" id="216591"/>
    <lineage>
        <taxon>Bacteria</taxon>
        <taxon>Pseudomonadati</taxon>
        <taxon>Pseudomonadota</taxon>
        <taxon>Betaproteobacteria</taxon>
        <taxon>Burkholderiales</taxon>
        <taxon>Burkholderiaceae</taxon>
        <taxon>Burkholderia</taxon>
        <taxon>Burkholderia cepacia complex</taxon>
    </lineage>
</organism>